<dbReference type="Proteomes" id="UP000593577">
    <property type="component" value="Unassembled WGS sequence"/>
</dbReference>
<dbReference type="AlphaFoldDB" id="A0A7J8XNT5"/>
<protein>
    <submittedName>
        <fullName evidence="1">Uncharacterized protein</fullName>
    </submittedName>
</protein>
<proteinExistence type="predicted"/>
<keyword evidence="2" id="KW-1185">Reference proteome</keyword>
<sequence>MLLPRSVHYWPPSSSLPLEPVDKYLQEEYQEGSLLDHLKHHRWKHRSDTGCN</sequence>
<evidence type="ECO:0000313" key="1">
    <source>
        <dbReference type="EMBL" id="MBA0688913.1"/>
    </source>
</evidence>
<accession>A0A7J8XNT5</accession>
<dbReference type="EMBL" id="JABFAA010000008">
    <property type="protein sequence ID" value="MBA0688913.1"/>
    <property type="molecule type" value="Genomic_DNA"/>
</dbReference>
<reference evidence="1 2" key="1">
    <citation type="journal article" date="2019" name="Genome Biol. Evol.">
        <title>Insights into the evolution of the New World diploid cottons (Gossypium, subgenus Houzingenia) based on genome sequencing.</title>
        <authorList>
            <person name="Grover C.E."/>
            <person name="Arick M.A. 2nd"/>
            <person name="Thrash A."/>
            <person name="Conover J.L."/>
            <person name="Sanders W.S."/>
            <person name="Peterson D.G."/>
            <person name="Frelichowski J.E."/>
            <person name="Scheffler J.A."/>
            <person name="Scheffler B.E."/>
            <person name="Wendel J.F."/>
        </authorList>
    </citation>
    <scope>NUCLEOTIDE SEQUENCE [LARGE SCALE GENOMIC DNA]</scope>
    <source>
        <strain evidence="1">185</strain>
        <tissue evidence="1">Leaf</tissue>
    </source>
</reference>
<evidence type="ECO:0000313" key="2">
    <source>
        <dbReference type="Proteomes" id="UP000593577"/>
    </source>
</evidence>
<organism evidence="1 2">
    <name type="scientific">Gossypium aridum</name>
    <name type="common">American cotton</name>
    <name type="synonym">Erioxylum aridum</name>
    <dbReference type="NCBI Taxonomy" id="34290"/>
    <lineage>
        <taxon>Eukaryota</taxon>
        <taxon>Viridiplantae</taxon>
        <taxon>Streptophyta</taxon>
        <taxon>Embryophyta</taxon>
        <taxon>Tracheophyta</taxon>
        <taxon>Spermatophyta</taxon>
        <taxon>Magnoliopsida</taxon>
        <taxon>eudicotyledons</taxon>
        <taxon>Gunneridae</taxon>
        <taxon>Pentapetalae</taxon>
        <taxon>rosids</taxon>
        <taxon>malvids</taxon>
        <taxon>Malvales</taxon>
        <taxon>Malvaceae</taxon>
        <taxon>Malvoideae</taxon>
        <taxon>Gossypium</taxon>
    </lineage>
</organism>
<gene>
    <name evidence="1" type="ORF">Goari_006674</name>
</gene>
<name>A0A7J8XNT5_GOSAI</name>
<comment type="caution">
    <text evidence="1">The sequence shown here is derived from an EMBL/GenBank/DDBJ whole genome shotgun (WGS) entry which is preliminary data.</text>
</comment>